<dbReference type="InterPro" id="IPR036779">
    <property type="entry name" value="LysM_dom_sf"/>
</dbReference>
<dbReference type="EMBL" id="CP030941">
    <property type="protein sequence ID" value="UUP18127.1"/>
    <property type="molecule type" value="Genomic_DNA"/>
</dbReference>
<dbReference type="InterPro" id="IPR018392">
    <property type="entry name" value="LysM"/>
</dbReference>
<dbReference type="GO" id="GO:0016787">
    <property type="term" value="F:hydrolase activity"/>
    <property type="evidence" value="ECO:0007669"/>
    <property type="project" value="UniProtKB-KW"/>
</dbReference>
<keyword evidence="3" id="KW-0378">Hydrolase</keyword>
<dbReference type="Gene3D" id="3.10.350.10">
    <property type="entry name" value="LysM domain"/>
    <property type="match status" value="2"/>
</dbReference>
<reference evidence="3 4" key="1">
    <citation type="submission" date="2018-07" db="EMBL/GenBank/DDBJ databases">
        <title>Genome sequence of Nitratireductor thuwali#1536.</title>
        <authorList>
            <person name="Michoud G."/>
            <person name="Merlino G."/>
            <person name="Sefrji F.O."/>
            <person name="Daffonchio D."/>
        </authorList>
    </citation>
    <scope>NUCLEOTIDE SEQUENCE [LARGE SCALE GENOMIC DNA]</scope>
    <source>
        <strain evidence="4">Nit1536</strain>
    </source>
</reference>
<dbReference type="PANTHER" id="PTHR33734">
    <property type="entry name" value="LYSM DOMAIN-CONTAINING GPI-ANCHORED PROTEIN 2"/>
    <property type="match status" value="1"/>
</dbReference>
<dbReference type="Proteomes" id="UP001342418">
    <property type="component" value="Chromosome"/>
</dbReference>
<organism evidence="3 4">
    <name type="scientific">Nitratireductor thuwali</name>
    <dbReference type="NCBI Taxonomy" id="2267699"/>
    <lineage>
        <taxon>Bacteria</taxon>
        <taxon>Pseudomonadati</taxon>
        <taxon>Pseudomonadota</taxon>
        <taxon>Alphaproteobacteria</taxon>
        <taxon>Hyphomicrobiales</taxon>
        <taxon>Phyllobacteriaceae</taxon>
        <taxon>Nitratireductor</taxon>
    </lineage>
</organism>
<feature type="chain" id="PRO_5045386192" evidence="1">
    <location>
        <begin position="26"/>
        <end position="327"/>
    </location>
</feature>
<evidence type="ECO:0000259" key="2">
    <source>
        <dbReference type="PROSITE" id="PS51782"/>
    </source>
</evidence>
<dbReference type="PANTHER" id="PTHR33734:SF22">
    <property type="entry name" value="MEMBRANE-BOUND LYTIC MUREIN TRANSGLYCOSYLASE D"/>
    <property type="match status" value="1"/>
</dbReference>
<protein>
    <submittedName>
        <fullName evidence="3">Peptidoglycan endopeptidase LytE</fullName>
        <ecNumber evidence="3">3.4.-.-</ecNumber>
    </submittedName>
</protein>
<keyword evidence="1" id="KW-0732">Signal</keyword>
<feature type="signal peptide" evidence="1">
    <location>
        <begin position="1"/>
        <end position="25"/>
    </location>
</feature>
<dbReference type="EC" id="3.4.-.-" evidence="3"/>
<proteinExistence type="predicted"/>
<feature type="domain" description="LysM" evidence="2">
    <location>
        <begin position="31"/>
        <end position="76"/>
    </location>
</feature>
<sequence length="327" mass="34757">MLRYLLTAAAAVALSAVLPGSGAQAQSPCADEYIVQPGDTLYQLTQQCRVRLSALLRANPQISDIHDIPVGMRLTIPGFDGGRDEAPERGPAHEIAPGDTLFSLAEEYGVNVDALLEANPGIETDDLEIGLTIRIPGSAPDSGDAGDPIAGEPTINVQPLAGGPGAPITVSGEKYTPGRTVEIGVGPPQSEWRSLDRVRVRPNGEVEAHVAIPESARPGRQVVFVIHTDTGRTQVSQPVDVVANRDPDRPGDGDQARTEVGRLTEGTECPVLRTPDGRTYSLSGVDPQFDTGDYVRVRGRTAEISFCMEGEATIEVEQMTRAQPPRS</sequence>
<evidence type="ECO:0000313" key="4">
    <source>
        <dbReference type="Proteomes" id="UP001342418"/>
    </source>
</evidence>
<name>A0ABY5MJZ3_9HYPH</name>
<dbReference type="Pfam" id="PF19135">
    <property type="entry name" value="DUF5818"/>
    <property type="match status" value="1"/>
</dbReference>
<dbReference type="CDD" id="cd00118">
    <property type="entry name" value="LysM"/>
    <property type="match status" value="2"/>
</dbReference>
<dbReference type="RefSeq" id="WP_338530390.1">
    <property type="nucleotide sequence ID" value="NZ_CP030941.1"/>
</dbReference>
<dbReference type="SUPFAM" id="SSF54106">
    <property type="entry name" value="LysM domain"/>
    <property type="match status" value="2"/>
</dbReference>
<dbReference type="InterPro" id="IPR043856">
    <property type="entry name" value="DUF5818"/>
</dbReference>
<gene>
    <name evidence="3" type="primary">lytE</name>
    <name evidence="3" type="ORF">NTH_02607</name>
</gene>
<dbReference type="Pfam" id="PF01476">
    <property type="entry name" value="LysM"/>
    <property type="match status" value="2"/>
</dbReference>
<keyword evidence="4" id="KW-1185">Reference proteome</keyword>
<accession>A0ABY5MJZ3</accession>
<dbReference type="PROSITE" id="PS51782">
    <property type="entry name" value="LYSM"/>
    <property type="match status" value="2"/>
</dbReference>
<dbReference type="SMART" id="SM00257">
    <property type="entry name" value="LysM"/>
    <property type="match status" value="2"/>
</dbReference>
<evidence type="ECO:0000256" key="1">
    <source>
        <dbReference type="SAM" id="SignalP"/>
    </source>
</evidence>
<feature type="domain" description="LysM" evidence="2">
    <location>
        <begin position="91"/>
        <end position="135"/>
    </location>
</feature>
<evidence type="ECO:0000313" key="3">
    <source>
        <dbReference type="EMBL" id="UUP18127.1"/>
    </source>
</evidence>